<accession>A0A438EVM2</accession>
<comment type="caution">
    <text evidence="8">The sequence shown here is derived from an EMBL/GenBank/DDBJ whole genome shotgun (WGS) entry which is preliminary data.</text>
</comment>
<reference evidence="8 9" key="1">
    <citation type="journal article" date="2018" name="PLoS Genet.">
        <title>Population sequencing reveals clonal diversity and ancestral inbreeding in the grapevine cultivar Chardonnay.</title>
        <authorList>
            <person name="Roach M.J."/>
            <person name="Johnson D.L."/>
            <person name="Bohlmann J."/>
            <person name="van Vuuren H.J."/>
            <person name="Jones S.J."/>
            <person name="Pretorius I.S."/>
            <person name="Schmidt S.A."/>
            <person name="Borneman A.R."/>
        </authorList>
    </citation>
    <scope>NUCLEOTIDE SEQUENCE [LARGE SCALE GENOMIC DNA]</scope>
    <source>
        <strain evidence="9">cv. Chardonnay</strain>
        <tissue evidence="8">Leaf</tissue>
    </source>
</reference>
<evidence type="ECO:0000256" key="7">
    <source>
        <dbReference type="PROSITE-ProRule" id="PRU00221"/>
    </source>
</evidence>
<evidence type="ECO:0000256" key="1">
    <source>
        <dbReference type="ARBA" id="ARBA00004123"/>
    </source>
</evidence>
<dbReference type="EMBL" id="QGNW01001179">
    <property type="protein sequence ID" value="RVW51758.1"/>
    <property type="molecule type" value="Genomic_DNA"/>
</dbReference>
<organism evidence="8 9">
    <name type="scientific">Vitis vinifera</name>
    <name type="common">Grape</name>
    <dbReference type="NCBI Taxonomy" id="29760"/>
    <lineage>
        <taxon>Eukaryota</taxon>
        <taxon>Viridiplantae</taxon>
        <taxon>Streptophyta</taxon>
        <taxon>Embryophyta</taxon>
        <taxon>Tracheophyta</taxon>
        <taxon>Spermatophyta</taxon>
        <taxon>Magnoliopsida</taxon>
        <taxon>eudicotyledons</taxon>
        <taxon>Gunneridae</taxon>
        <taxon>Pentapetalae</taxon>
        <taxon>rosids</taxon>
        <taxon>Vitales</taxon>
        <taxon>Vitaceae</taxon>
        <taxon>Viteae</taxon>
        <taxon>Vitis</taxon>
    </lineage>
</organism>
<name>A0A438EVM2_VITVI</name>
<dbReference type="PRINTS" id="PR00320">
    <property type="entry name" value="GPROTEINBRPT"/>
</dbReference>
<evidence type="ECO:0000256" key="4">
    <source>
        <dbReference type="ARBA" id="ARBA00022574"/>
    </source>
</evidence>
<keyword evidence="6" id="KW-0539">Nucleus</keyword>
<comment type="similarity">
    <text evidence="2">Belongs to the WD repeat SWD2 family.</text>
</comment>
<evidence type="ECO:0000256" key="6">
    <source>
        <dbReference type="ARBA" id="ARBA00023242"/>
    </source>
</evidence>
<dbReference type="Proteomes" id="UP000288805">
    <property type="component" value="Unassembled WGS sequence"/>
</dbReference>
<dbReference type="InterPro" id="IPR020472">
    <property type="entry name" value="WD40_PAC1"/>
</dbReference>
<dbReference type="PROSITE" id="PS50082">
    <property type="entry name" value="WD_REPEATS_2"/>
    <property type="match status" value="3"/>
</dbReference>
<dbReference type="GO" id="GO:0006353">
    <property type="term" value="P:DNA-templated transcription termination"/>
    <property type="evidence" value="ECO:0007669"/>
    <property type="project" value="UniProtKB-KW"/>
</dbReference>
<dbReference type="PANTHER" id="PTHR19861:SF0">
    <property type="entry name" value="WD REPEAT-CONTAINING PROTEIN 82"/>
    <property type="match status" value="1"/>
</dbReference>
<evidence type="ECO:0000313" key="8">
    <source>
        <dbReference type="EMBL" id="RVW51758.1"/>
    </source>
</evidence>
<dbReference type="Gene3D" id="2.130.10.10">
    <property type="entry name" value="YVTN repeat-like/Quinoprotein amine dehydrogenase"/>
    <property type="match status" value="2"/>
</dbReference>
<dbReference type="SMART" id="SM00320">
    <property type="entry name" value="WD40"/>
    <property type="match status" value="4"/>
</dbReference>
<evidence type="ECO:0000256" key="3">
    <source>
        <dbReference type="ARBA" id="ARBA00022472"/>
    </source>
</evidence>
<feature type="repeat" description="WD" evidence="7">
    <location>
        <begin position="32"/>
        <end position="73"/>
    </location>
</feature>
<evidence type="ECO:0000256" key="5">
    <source>
        <dbReference type="ARBA" id="ARBA00022737"/>
    </source>
</evidence>
<feature type="repeat" description="WD" evidence="7">
    <location>
        <begin position="205"/>
        <end position="237"/>
    </location>
</feature>
<evidence type="ECO:0000313" key="9">
    <source>
        <dbReference type="Proteomes" id="UP000288805"/>
    </source>
</evidence>
<evidence type="ECO:0000256" key="2">
    <source>
        <dbReference type="ARBA" id="ARBA00005616"/>
    </source>
</evidence>
<dbReference type="Pfam" id="PF00400">
    <property type="entry name" value="WD40"/>
    <property type="match status" value="3"/>
</dbReference>
<dbReference type="InterPro" id="IPR001680">
    <property type="entry name" value="WD40_rpt"/>
</dbReference>
<dbReference type="PANTHER" id="PTHR19861">
    <property type="entry name" value="WD40 REPEAT PROTEIN SWD2"/>
    <property type="match status" value="1"/>
</dbReference>
<protein>
    <submittedName>
        <fullName evidence="8">Protein anthesis promoting factor 1</fullName>
    </submittedName>
</protein>
<proteinExistence type="inferred from homology"/>
<dbReference type="PROSITE" id="PS50294">
    <property type="entry name" value="WD_REPEATS_REGION"/>
    <property type="match status" value="2"/>
</dbReference>
<keyword evidence="3" id="KW-0806">Transcription termination</keyword>
<dbReference type="InterPro" id="IPR036322">
    <property type="entry name" value="WD40_repeat_dom_sf"/>
</dbReference>
<dbReference type="GO" id="GO:0005634">
    <property type="term" value="C:nucleus"/>
    <property type="evidence" value="ECO:0007669"/>
    <property type="project" value="UniProtKB-SubCell"/>
</dbReference>
<keyword evidence="3" id="KW-0804">Transcription</keyword>
<feature type="repeat" description="WD" evidence="7">
    <location>
        <begin position="354"/>
        <end position="384"/>
    </location>
</feature>
<keyword evidence="3" id="KW-0805">Transcription regulation</keyword>
<dbReference type="AlphaFoldDB" id="A0A438EVM2"/>
<sequence>MAGGQGQSEREDKVALELTEEIFQSMEVGMAFRDYSGRISSMDFHRTSSYLVTASDDESIRLYDVATGTVLALYADLSRRCNVDQTMHLLGTGAWFPVNVKLEIFAGVSQFSRAMTSTGQYFSFWKFKLKQMCLPALVEVLAHMFVIERSKGLERCLKTINSKKYGVDLVCFTSDPTTVIYSSKNGWDESLRLLSLHDNKYLRYFKGHHDRVVSLSLCSRKECFISGSLDRTVLLWDQRAEKCQGLLRVQGRPATAYDDQGLVFAIAFGGYVRLFDARKYDKVGDQMIVKGPFEIFSVGGDISDANVVKFSNDGRLMLLTTMDGHIHVLDSFRGTLLSTYNVKPVSSTSTLEASFSPEGMFVISGSGDGSVYAWSVRSGKEVASWMSTETEPPVIKWAPGSLMFVTGSSELSFWIPDLSKLGAYAGRK</sequence>
<dbReference type="InterPro" id="IPR015943">
    <property type="entry name" value="WD40/YVTN_repeat-like_dom_sf"/>
</dbReference>
<gene>
    <name evidence="8" type="primary">APRF1_3</name>
    <name evidence="8" type="ORF">CK203_066723</name>
</gene>
<dbReference type="InterPro" id="IPR037867">
    <property type="entry name" value="Swd2/WDR82"/>
</dbReference>
<keyword evidence="4 7" id="KW-0853">WD repeat</keyword>
<dbReference type="SUPFAM" id="SSF50978">
    <property type="entry name" value="WD40 repeat-like"/>
    <property type="match status" value="1"/>
</dbReference>
<comment type="subcellular location">
    <subcellularLocation>
        <location evidence="1">Nucleus</location>
    </subcellularLocation>
</comment>
<keyword evidence="5" id="KW-0677">Repeat</keyword>